<evidence type="ECO:0000313" key="4">
    <source>
        <dbReference type="Proteomes" id="UP001146120"/>
    </source>
</evidence>
<comment type="similarity">
    <text evidence="1">Belongs to the menorin family.</text>
</comment>
<feature type="domain" description="Menorin-like" evidence="2">
    <location>
        <begin position="5"/>
        <end position="269"/>
    </location>
</feature>
<evidence type="ECO:0000256" key="1">
    <source>
        <dbReference type="ARBA" id="ARBA00044953"/>
    </source>
</evidence>
<organism evidence="3 4">
    <name type="scientific">Lagenidium giganteum</name>
    <dbReference type="NCBI Taxonomy" id="4803"/>
    <lineage>
        <taxon>Eukaryota</taxon>
        <taxon>Sar</taxon>
        <taxon>Stramenopiles</taxon>
        <taxon>Oomycota</taxon>
        <taxon>Peronosporomycetes</taxon>
        <taxon>Pythiales</taxon>
        <taxon>Pythiaceae</taxon>
    </lineage>
</organism>
<evidence type="ECO:0000259" key="2">
    <source>
        <dbReference type="Pfam" id="PF10223"/>
    </source>
</evidence>
<dbReference type="EMBL" id="DAKRPA010000073">
    <property type="protein sequence ID" value="DAZ99963.1"/>
    <property type="molecule type" value="Genomic_DNA"/>
</dbReference>
<proteinExistence type="inferred from homology"/>
<reference evidence="3" key="1">
    <citation type="submission" date="2022-11" db="EMBL/GenBank/DDBJ databases">
        <authorList>
            <person name="Morgan W.R."/>
            <person name="Tartar A."/>
        </authorList>
    </citation>
    <scope>NUCLEOTIDE SEQUENCE</scope>
    <source>
        <strain evidence="3">ARSEF 373</strain>
    </source>
</reference>
<dbReference type="Pfam" id="PF10223">
    <property type="entry name" value="Menorin_N"/>
    <property type="match status" value="1"/>
</dbReference>
<accession>A0AAV2Z1P9</accession>
<dbReference type="Proteomes" id="UP001146120">
    <property type="component" value="Unassembled WGS sequence"/>
</dbReference>
<sequence>MRPLEFRWAHAVNSQALLREVTEDVTRAHAQAFRVPNYVNAIEADIIWSERQQQPVMGHPPQTDGDLPLHSFLDEMLVLARKFEAQGYTPSEAQPSGFATPWIVKLDFKSMHAFQVAYPLLGEFVTAFPYKHGVFINADILPGPANTPDVHFEAHEFLEMATALGAKDVEKTSKLVLSVGWTTANATDEEIHRCYTKEMVDSMFTALQPFRATGMRVTFPLRATCFRQSWSVLRPLVDGIEHHGITLWWTKFELPTTDLEWIYKTLENDESLAGRTFYDILGFDKFMATRRLST</sequence>
<gene>
    <name evidence="3" type="ORF">N0F65_008770</name>
</gene>
<dbReference type="InterPro" id="IPR019356">
    <property type="entry name" value="Menorin_dom"/>
</dbReference>
<dbReference type="PANTHER" id="PTHR21184:SF6">
    <property type="entry name" value="CONSERVED PLASMA MEMBRANE PROTEIN"/>
    <property type="match status" value="1"/>
</dbReference>
<evidence type="ECO:0000313" key="3">
    <source>
        <dbReference type="EMBL" id="DAZ99963.1"/>
    </source>
</evidence>
<dbReference type="GO" id="GO:0005615">
    <property type="term" value="C:extracellular space"/>
    <property type="evidence" value="ECO:0007669"/>
    <property type="project" value="TreeGrafter"/>
</dbReference>
<dbReference type="PANTHER" id="PTHR21184">
    <property type="entry name" value="MENORIN (DENDRITIC BRANCHING PROTEIN)"/>
    <property type="match status" value="1"/>
</dbReference>
<dbReference type="AlphaFoldDB" id="A0AAV2Z1P9"/>
<reference evidence="3" key="2">
    <citation type="journal article" date="2023" name="Microbiol Resour">
        <title>Decontamination and Annotation of the Draft Genome Sequence of the Oomycete Lagenidium giganteum ARSEF 373.</title>
        <authorList>
            <person name="Morgan W.R."/>
            <person name="Tartar A."/>
        </authorList>
    </citation>
    <scope>NUCLEOTIDE SEQUENCE</scope>
    <source>
        <strain evidence="3">ARSEF 373</strain>
    </source>
</reference>
<keyword evidence="4" id="KW-1185">Reference proteome</keyword>
<comment type="caution">
    <text evidence="3">The sequence shown here is derived from an EMBL/GenBank/DDBJ whole genome shotgun (WGS) entry which is preliminary data.</text>
</comment>
<protein>
    <recommendedName>
        <fullName evidence="2">Menorin-like domain-containing protein</fullName>
    </recommendedName>
</protein>
<name>A0AAV2Z1P9_9STRA</name>